<proteinExistence type="predicted"/>
<sequence>MKSVTTGRDLLNLLDLVNVQFYEVSAKLGSGFPVGVTAAVSSGDTDSEDDLVGGEESATGQSESQFWTFFVHVDSTSVNLRGRLTINAPDAEYAVDAAVFYTATEEVTIDREALEEFLNRAAMIALYPFVREALHEAGRKIGASPPLLGIYDPQEIQIRLNEPVSAQSG</sequence>
<organism evidence="1 2">
    <name type="scientific">Amycolatopsis thailandensis</name>
    <dbReference type="NCBI Taxonomy" id="589330"/>
    <lineage>
        <taxon>Bacteria</taxon>
        <taxon>Bacillati</taxon>
        <taxon>Actinomycetota</taxon>
        <taxon>Actinomycetes</taxon>
        <taxon>Pseudonocardiales</taxon>
        <taxon>Pseudonocardiaceae</taxon>
        <taxon>Amycolatopsis</taxon>
    </lineage>
</organism>
<dbReference type="InterPro" id="IPR035958">
    <property type="entry name" value="SecB-like_sf"/>
</dbReference>
<dbReference type="EMBL" id="NMQT01000008">
    <property type="protein sequence ID" value="OXM58636.1"/>
    <property type="molecule type" value="Genomic_DNA"/>
</dbReference>
<dbReference type="AlphaFoldDB" id="A0A229SIF4"/>
<dbReference type="SUPFAM" id="SSF54611">
    <property type="entry name" value="SecB-like"/>
    <property type="match status" value="1"/>
</dbReference>
<keyword evidence="2" id="KW-1185">Reference proteome</keyword>
<dbReference type="RefSeq" id="WP_093932073.1">
    <property type="nucleotide sequence ID" value="NZ_JBITFT010000011.1"/>
</dbReference>
<accession>A0A229SIF4</accession>
<evidence type="ECO:0008006" key="3">
    <source>
        <dbReference type="Google" id="ProtNLM"/>
    </source>
</evidence>
<comment type="caution">
    <text evidence="1">The sequence shown here is derived from an EMBL/GenBank/DDBJ whole genome shotgun (WGS) entry which is preliminary data.</text>
</comment>
<evidence type="ECO:0000313" key="1">
    <source>
        <dbReference type="EMBL" id="OXM58636.1"/>
    </source>
</evidence>
<evidence type="ECO:0000313" key="2">
    <source>
        <dbReference type="Proteomes" id="UP000215223"/>
    </source>
</evidence>
<dbReference type="OrthoDB" id="9994746at2"/>
<dbReference type="Proteomes" id="UP000215223">
    <property type="component" value="Unassembled WGS sequence"/>
</dbReference>
<protein>
    <recommendedName>
        <fullName evidence="3">Preprotein translocase subunit SecB</fullName>
    </recommendedName>
</protein>
<reference evidence="1 2" key="1">
    <citation type="submission" date="2017-07" db="EMBL/GenBank/DDBJ databases">
        <title>Amycolatopsis thailandensis Genome sequencing and assembly.</title>
        <authorList>
            <person name="Kaur N."/>
            <person name="Mayilraj S."/>
        </authorList>
    </citation>
    <scope>NUCLEOTIDE SEQUENCE [LARGE SCALE GENOMIC DNA]</scope>
    <source>
        <strain evidence="1 2">JCM 16380</strain>
    </source>
</reference>
<gene>
    <name evidence="1" type="ORF">CFP71_01880</name>
</gene>
<name>A0A229SIF4_9PSEU</name>